<keyword evidence="2" id="KW-0479">Metal-binding</keyword>
<dbReference type="InterPro" id="IPR000688">
    <property type="entry name" value="HypA/HybF"/>
</dbReference>
<feature type="region of interest" description="Disordered" evidence="4">
    <location>
        <begin position="85"/>
        <end position="104"/>
    </location>
</feature>
<keyword evidence="6" id="KW-1185">Reference proteome</keyword>
<evidence type="ECO:0000256" key="2">
    <source>
        <dbReference type="ARBA" id="ARBA00022723"/>
    </source>
</evidence>
<dbReference type="GO" id="GO:0016151">
    <property type="term" value="F:nickel cation binding"/>
    <property type="evidence" value="ECO:0007669"/>
    <property type="project" value="InterPro"/>
</dbReference>
<dbReference type="AlphaFoldDB" id="A0A160FX84"/>
<sequence>MRETGIVRNLVLRVEMSAQENGAVRVSGVEVWRGALSQFSSENFREHFADEACGTLSEGAALRIEVSQDLRHPYPQDVMMTGIELSVPDGAGETPSAGVRRSHT</sequence>
<evidence type="ECO:0000256" key="3">
    <source>
        <dbReference type="ARBA" id="ARBA00022833"/>
    </source>
</evidence>
<dbReference type="Pfam" id="PF01155">
    <property type="entry name" value="HypA"/>
    <property type="match status" value="1"/>
</dbReference>
<evidence type="ECO:0000256" key="1">
    <source>
        <dbReference type="ARBA" id="ARBA00022596"/>
    </source>
</evidence>
<dbReference type="OrthoDB" id="288014at2"/>
<gene>
    <name evidence="5" type="ORF">AYM40_36790</name>
</gene>
<dbReference type="Gene3D" id="3.30.2320.50">
    <property type="match status" value="1"/>
</dbReference>
<geneLocation type="plasmid" evidence="6">
    <name>polga1</name>
</geneLocation>
<name>A0A160FX84_9BURK</name>
<keyword evidence="1" id="KW-0533">Nickel</keyword>
<reference evidence="5 6" key="1">
    <citation type="journal article" date="2016" name="Gene">
        <title>PacBio SMRT assembly of a complex multi-replicon genome reveals chlorocatechol degradative operon in a region of genome plasticity.</title>
        <authorList>
            <person name="Ricker N."/>
            <person name="Shen S.Y."/>
            <person name="Goordial J."/>
            <person name="Jin S."/>
            <person name="Fulthorpe R.R."/>
        </authorList>
    </citation>
    <scope>NUCLEOTIDE SEQUENCE [LARGE SCALE GENOMIC DNA]</scope>
    <source>
        <strain evidence="5 6">OLGA172</strain>
        <plasmid evidence="6">polga1</plasmid>
    </source>
</reference>
<accession>A0A160FX84</accession>
<dbReference type="Proteomes" id="UP000076852">
    <property type="component" value="Plasmid pOLGA1"/>
</dbReference>
<proteinExistence type="predicted"/>
<dbReference type="KEGG" id="buz:AYM40_36790"/>
<dbReference type="EMBL" id="CP014580">
    <property type="protein sequence ID" value="ANB77902.1"/>
    <property type="molecule type" value="Genomic_DNA"/>
</dbReference>
<keyword evidence="5" id="KW-0614">Plasmid</keyword>
<evidence type="ECO:0000313" key="6">
    <source>
        <dbReference type="Proteomes" id="UP000076852"/>
    </source>
</evidence>
<evidence type="ECO:0000256" key="4">
    <source>
        <dbReference type="SAM" id="MobiDB-lite"/>
    </source>
</evidence>
<dbReference type="GO" id="GO:0051604">
    <property type="term" value="P:protein maturation"/>
    <property type="evidence" value="ECO:0007669"/>
    <property type="project" value="InterPro"/>
</dbReference>
<evidence type="ECO:0000313" key="5">
    <source>
        <dbReference type="EMBL" id="ANB77902.1"/>
    </source>
</evidence>
<dbReference type="RefSeq" id="WP_063501078.1">
    <property type="nucleotide sequence ID" value="NZ_CP014580.1"/>
</dbReference>
<organism evidence="5 6">
    <name type="scientific">Paraburkholderia phytofirmans OLGA172</name>
    <dbReference type="NCBI Taxonomy" id="1417228"/>
    <lineage>
        <taxon>Bacteria</taxon>
        <taxon>Pseudomonadati</taxon>
        <taxon>Pseudomonadota</taxon>
        <taxon>Betaproteobacteria</taxon>
        <taxon>Burkholderiales</taxon>
        <taxon>Burkholderiaceae</taxon>
        <taxon>Paraburkholderia</taxon>
    </lineage>
</organism>
<keyword evidence="3" id="KW-0862">Zinc</keyword>
<protein>
    <submittedName>
        <fullName evidence="5">Uncharacterized protein</fullName>
    </submittedName>
</protein>